<dbReference type="InterPro" id="IPR037053">
    <property type="entry name" value="Phage_tail_collar_dom_sf"/>
</dbReference>
<accession>A0ABS5PPU4</accession>
<sequence length="181" mass="20083">MGQYIGEIKIFSYGKVPDGWLSCDGQTLLISDYMTLFRFIGITYGGDGMNTFRLPDLRGRAVNGASLDRWMGTSWGQETVKLSIANMPKHTHRLMACNEDANNGIPEKNYFGIARNNKASILMYGSNVERRSINADTIGNIGSNQAHNNIQPCLALNFCIAYEGTYPEWEPDNNDEGGTNV</sequence>
<dbReference type="InterPro" id="IPR011083">
    <property type="entry name" value="Phage_tail_collar_dom"/>
</dbReference>
<proteinExistence type="predicted"/>
<keyword evidence="3" id="KW-1185">Reference proteome</keyword>
<dbReference type="RefSeq" id="WP_213236788.1">
    <property type="nucleotide sequence ID" value="NZ_JAHBCL010000014.1"/>
</dbReference>
<dbReference type="Gene3D" id="3.90.1340.10">
    <property type="entry name" value="Phage tail collar domain"/>
    <property type="match status" value="1"/>
</dbReference>
<reference evidence="2 3" key="1">
    <citation type="submission" date="2021-05" db="EMBL/GenBank/DDBJ databases">
        <title>Fusibacter ferrireducens sp. nov., an anaerobic, sulfur- and Fe-reducing bacterium isolated from the mangrove sediment.</title>
        <authorList>
            <person name="Qiu D."/>
        </authorList>
    </citation>
    <scope>NUCLEOTIDE SEQUENCE [LARGE SCALE GENOMIC DNA]</scope>
    <source>
        <strain evidence="2 3">DSM 12116</strain>
    </source>
</reference>
<dbReference type="Proteomes" id="UP000746471">
    <property type="component" value="Unassembled WGS sequence"/>
</dbReference>
<comment type="caution">
    <text evidence="2">The sequence shown here is derived from an EMBL/GenBank/DDBJ whole genome shotgun (WGS) entry which is preliminary data.</text>
</comment>
<dbReference type="EMBL" id="JAHBCL010000014">
    <property type="protein sequence ID" value="MBS7526927.1"/>
    <property type="molecule type" value="Genomic_DNA"/>
</dbReference>
<feature type="domain" description="Phage tail collar" evidence="1">
    <location>
        <begin position="6"/>
        <end position="61"/>
    </location>
</feature>
<name>A0ABS5PPU4_9FIRM</name>
<protein>
    <submittedName>
        <fullName evidence="2">Phage tail protein</fullName>
    </submittedName>
</protein>
<gene>
    <name evidence="2" type="ORF">KHM83_09575</name>
</gene>
<dbReference type="SUPFAM" id="SSF88874">
    <property type="entry name" value="Receptor-binding domain of short tail fibre protein gp12"/>
    <property type="match status" value="1"/>
</dbReference>
<dbReference type="Pfam" id="PF07484">
    <property type="entry name" value="Collar"/>
    <property type="match status" value="1"/>
</dbReference>
<evidence type="ECO:0000313" key="2">
    <source>
        <dbReference type="EMBL" id="MBS7526927.1"/>
    </source>
</evidence>
<organism evidence="2 3">
    <name type="scientific">Fusibacter paucivorans</name>
    <dbReference type="NCBI Taxonomy" id="76009"/>
    <lineage>
        <taxon>Bacteria</taxon>
        <taxon>Bacillati</taxon>
        <taxon>Bacillota</taxon>
        <taxon>Clostridia</taxon>
        <taxon>Eubacteriales</taxon>
        <taxon>Eubacteriales Family XII. Incertae Sedis</taxon>
        <taxon>Fusibacter</taxon>
    </lineage>
</organism>
<evidence type="ECO:0000259" key="1">
    <source>
        <dbReference type="Pfam" id="PF07484"/>
    </source>
</evidence>
<evidence type="ECO:0000313" key="3">
    <source>
        <dbReference type="Proteomes" id="UP000746471"/>
    </source>
</evidence>